<evidence type="ECO:0000313" key="1">
    <source>
        <dbReference type="EMBL" id="VGO15092.1"/>
    </source>
</evidence>
<gene>
    <name evidence="1" type="ORF">PDESU_03672</name>
</gene>
<dbReference type="Gene3D" id="2.60.120.260">
    <property type="entry name" value="Galactose-binding domain-like"/>
    <property type="match status" value="1"/>
</dbReference>
<evidence type="ECO:0008006" key="3">
    <source>
        <dbReference type="Google" id="ProtNLM"/>
    </source>
</evidence>
<dbReference type="Gene3D" id="2.60.40.1180">
    <property type="entry name" value="Golgi alpha-mannosidase II"/>
    <property type="match status" value="1"/>
</dbReference>
<sequence length="903" mass="100501">MKKLTYIFGLFVLIPLLGSAQTRITVTPAVVRSATEFEPLGLNNFGDIGGMSASSGNIIRQGGFELAHMRDLYRVIESGKDKGYQWITLDGPSTSNWLKYNTGAYSGARMRAYRFLDAGGASLPYKEAKVDGGRILDIKNVAQVRPLFDGKVLPKNTPGFPDGGWLADSGVADFNDWKAKSKSEQAEIKKGWRVYYDADVPLQMDDVVIFEQEVLWPDPHDFHPRVRGNGVSLDWSNVVGTSRLVPVPEEMPEEVDFGKSVCRITPENGVAQLWYKLFTATGRKDARWYGQLDEGVIYRYEAWVKVDGAKSGRVRLGLGGNTPGGWQTGYFGAAIGQDFEAQDDWTLVGFEFTAPVTPENGGIEGAVLRYVGEGDLLVDNVKLQPVYSRGDAEKPFVINQRLLKTLMDNQPATGRKGALRAWSGLNQASMDDLLRWSAPSELKLQSGIVMTDVNERPVFPKTLTILEATGDSPETRMVPWLIGQVTHSPEEYCQLVEYLAASYDPAVDSPESKPYAYRRTLHRGHLRPWTDDFREIIIEFGNENWHNRKMPEWIGVGRWGTVHQGGPEMGVFTRYLAEEMRQSPYWDETKFKINVGGNYTAGVNADGSVKGYGQEAVQTAGDTADYHSHATYIGPRWETGESSQTSIDDAGVQKTLFAYRPVKHNEWQLQADAHEQLKKLGFDVKMTAYEGGPSGFGLRAKTPEEEFAGEYYGKSYAMGTAMLDAWLDAWSKGWTHQCYLNFGQGQWWNSHTPIAQGHRPSPGFLIQTLINQTIANRDMLTTTVIASPTMEFIEAPPKWNKNASPVAHQVDTIQAHSFGDGRVVVVAISNLSLDQAQPVEIDLPFKQTLSITQHTLKGDPRDTNMDDLKVELTSRKLSADQLKNGQFRTEIAAGSPVVFVFEK</sequence>
<dbReference type="RefSeq" id="WP_136080693.1">
    <property type="nucleotide sequence ID" value="NZ_CAAHFG010000002.1"/>
</dbReference>
<accession>A0A6C2U4V8</accession>
<dbReference type="EMBL" id="CAAHFG010000002">
    <property type="protein sequence ID" value="VGO15092.1"/>
    <property type="molecule type" value="Genomic_DNA"/>
</dbReference>
<reference evidence="1 2" key="1">
    <citation type="submission" date="2019-04" db="EMBL/GenBank/DDBJ databases">
        <authorList>
            <person name="Van Vliet M D."/>
        </authorList>
    </citation>
    <scope>NUCLEOTIDE SEQUENCE [LARGE SCALE GENOMIC DNA]</scope>
    <source>
        <strain evidence="1 2">F1</strain>
    </source>
</reference>
<dbReference type="Gene3D" id="3.20.20.80">
    <property type="entry name" value="Glycosidases"/>
    <property type="match status" value="1"/>
</dbReference>
<dbReference type="InterPro" id="IPR013780">
    <property type="entry name" value="Glyco_hydro_b"/>
</dbReference>
<evidence type="ECO:0000313" key="2">
    <source>
        <dbReference type="Proteomes" id="UP000366872"/>
    </source>
</evidence>
<name>A0A6C2U4V8_PONDE</name>
<protein>
    <recommendedName>
        <fullName evidence="3">CBM-cenC domain-containing protein</fullName>
    </recommendedName>
</protein>
<proteinExistence type="predicted"/>
<dbReference type="AlphaFoldDB" id="A0A6C2U4V8"/>
<dbReference type="Proteomes" id="UP000366872">
    <property type="component" value="Unassembled WGS sequence"/>
</dbReference>
<keyword evidence="2" id="KW-1185">Reference proteome</keyword>
<organism evidence="1 2">
    <name type="scientific">Pontiella desulfatans</name>
    <dbReference type="NCBI Taxonomy" id="2750659"/>
    <lineage>
        <taxon>Bacteria</taxon>
        <taxon>Pseudomonadati</taxon>
        <taxon>Kiritimatiellota</taxon>
        <taxon>Kiritimatiellia</taxon>
        <taxon>Kiritimatiellales</taxon>
        <taxon>Pontiellaceae</taxon>
        <taxon>Pontiella</taxon>
    </lineage>
</organism>